<evidence type="ECO:0000256" key="5">
    <source>
        <dbReference type="ARBA" id="ARBA00022475"/>
    </source>
</evidence>
<feature type="transmembrane region" description="Helical" evidence="15">
    <location>
        <begin position="7"/>
        <end position="26"/>
    </location>
</feature>
<comment type="subcellular location">
    <subcellularLocation>
        <location evidence="3">Cell membrane</location>
    </subcellularLocation>
    <subcellularLocation>
        <location evidence="2">Membrane</location>
        <topology evidence="2">Multi-pass membrane protein</topology>
    </subcellularLocation>
</comment>
<evidence type="ECO:0000256" key="11">
    <source>
        <dbReference type="ARBA" id="ARBA00022840"/>
    </source>
</evidence>
<dbReference type="InterPro" id="IPR003660">
    <property type="entry name" value="HAMP_dom"/>
</dbReference>
<evidence type="ECO:0000313" key="19">
    <source>
        <dbReference type="EMBL" id="RWW91693.1"/>
    </source>
</evidence>
<dbReference type="Gene3D" id="3.30.450.20">
    <property type="entry name" value="PAS domain"/>
    <property type="match status" value="1"/>
</dbReference>
<keyword evidence="12 15" id="KW-1133">Transmembrane helix</keyword>
<dbReference type="RefSeq" id="WP_128391495.1">
    <property type="nucleotide sequence ID" value="NZ_SBII01000019.1"/>
</dbReference>
<organism evidence="19 20">
    <name type="scientific">Flavobacterium cerinum</name>
    <dbReference type="NCBI Taxonomy" id="2502784"/>
    <lineage>
        <taxon>Bacteria</taxon>
        <taxon>Pseudomonadati</taxon>
        <taxon>Bacteroidota</taxon>
        <taxon>Flavobacteriia</taxon>
        <taxon>Flavobacteriales</taxon>
        <taxon>Flavobacteriaceae</taxon>
        <taxon>Flavobacterium</taxon>
    </lineage>
</organism>
<dbReference type="InterPro" id="IPR000014">
    <property type="entry name" value="PAS"/>
</dbReference>
<dbReference type="Pfam" id="PF02518">
    <property type="entry name" value="HATPase_c"/>
    <property type="match status" value="1"/>
</dbReference>
<sequence>MKIKTKLILAVGVLFIMITILSALGIRQVNVLAGDTKNILVDNYLSLEHSRNMYKILDSNERDKAAFDKFKTYLEKQKTNVTEVGEDELTDDLSEHFEALQKDPKNVMLLEKLRGDLNGIMKLNMDSIKRKSNTAELTAEDSILWMSLTSSFCFIIGFVLIVNLPGYIADPIKSLTDSILQIAAKNYSQRVYFKGHGEFGALAKSFNTMAEKLQEYSASDLSKVMMEKKRIDTLINNMHDPVIGLDENYKVLFANDEALKITGIKSSDLIGKPAHEAALTNDLIRSLTKDLVAPPNTPEKEQPLKIYADGRESYFEKDIISISIVPTGETDKKKIGSVIILRNITAYKELDAAKTNFIATVSHEFKTPIAAMKMSLQLLENEQTGKLNEEQKHLVESIKDDANRLLRTTGELLNITQVETGKTSINITSCDVSSLITETVESNKIQAASKNIKLETAVPISFPDILADEEKTQWIMSNLISNAIRYSYENSSIYITATQHEKTIEISVKDTGLGIPENYLNRVFDKYFRVPGTQKEGTGLGLAISKEFMEAQGGTILVTSGTGEGSCFTLVFQRSF</sequence>
<dbReference type="InterPro" id="IPR036890">
    <property type="entry name" value="HATPase_C_sf"/>
</dbReference>
<dbReference type="NCBIfam" id="TIGR00229">
    <property type="entry name" value="sensory_box"/>
    <property type="match status" value="1"/>
</dbReference>
<evidence type="ECO:0000256" key="6">
    <source>
        <dbReference type="ARBA" id="ARBA00022553"/>
    </source>
</evidence>
<keyword evidence="13" id="KW-0902">Two-component regulatory system</keyword>
<dbReference type="OrthoDB" id="9813151at2"/>
<dbReference type="FunFam" id="3.30.565.10:FF:000023">
    <property type="entry name" value="PAS domain-containing sensor histidine kinase"/>
    <property type="match status" value="1"/>
</dbReference>
<keyword evidence="11" id="KW-0067">ATP-binding</keyword>
<dbReference type="PANTHER" id="PTHR42878:SF7">
    <property type="entry name" value="SENSOR HISTIDINE KINASE GLRK"/>
    <property type="match status" value="1"/>
</dbReference>
<accession>A0A3S3QTL4</accession>
<keyword evidence="8 15" id="KW-0812">Transmembrane</keyword>
<feature type="domain" description="HAMP" evidence="18">
    <location>
        <begin position="166"/>
        <end position="218"/>
    </location>
</feature>
<evidence type="ECO:0000256" key="10">
    <source>
        <dbReference type="ARBA" id="ARBA00022777"/>
    </source>
</evidence>
<dbReference type="InterPro" id="IPR036097">
    <property type="entry name" value="HisK_dim/P_sf"/>
</dbReference>
<comment type="catalytic activity">
    <reaction evidence="1">
        <text>ATP + protein L-histidine = ADP + protein N-phospho-L-histidine.</text>
        <dbReference type="EC" id="2.7.13.3"/>
    </reaction>
</comment>
<dbReference type="InterPro" id="IPR003594">
    <property type="entry name" value="HATPase_dom"/>
</dbReference>
<dbReference type="GO" id="GO:0000156">
    <property type="term" value="F:phosphorelay response regulator activity"/>
    <property type="evidence" value="ECO:0007669"/>
    <property type="project" value="TreeGrafter"/>
</dbReference>
<evidence type="ECO:0000256" key="15">
    <source>
        <dbReference type="SAM" id="Phobius"/>
    </source>
</evidence>
<dbReference type="CDD" id="cd00075">
    <property type="entry name" value="HATPase"/>
    <property type="match status" value="1"/>
</dbReference>
<dbReference type="GO" id="GO:0006355">
    <property type="term" value="P:regulation of DNA-templated transcription"/>
    <property type="evidence" value="ECO:0007669"/>
    <property type="project" value="InterPro"/>
</dbReference>
<evidence type="ECO:0000256" key="1">
    <source>
        <dbReference type="ARBA" id="ARBA00000085"/>
    </source>
</evidence>
<dbReference type="GO" id="GO:0005886">
    <property type="term" value="C:plasma membrane"/>
    <property type="evidence" value="ECO:0007669"/>
    <property type="project" value="UniProtKB-SubCell"/>
</dbReference>
<dbReference type="Pfam" id="PF00989">
    <property type="entry name" value="PAS"/>
    <property type="match status" value="1"/>
</dbReference>
<dbReference type="SUPFAM" id="SSF47384">
    <property type="entry name" value="Homodimeric domain of signal transducing histidine kinase"/>
    <property type="match status" value="1"/>
</dbReference>
<dbReference type="AlphaFoldDB" id="A0A3S3QTL4"/>
<dbReference type="GO" id="GO:0030295">
    <property type="term" value="F:protein kinase activator activity"/>
    <property type="evidence" value="ECO:0007669"/>
    <property type="project" value="TreeGrafter"/>
</dbReference>
<dbReference type="PROSITE" id="PS50112">
    <property type="entry name" value="PAS"/>
    <property type="match status" value="1"/>
</dbReference>
<name>A0A3S3QTL4_9FLAO</name>
<dbReference type="SMART" id="SM00388">
    <property type="entry name" value="HisKA"/>
    <property type="match status" value="1"/>
</dbReference>
<dbReference type="SUPFAM" id="SSF55785">
    <property type="entry name" value="PYP-like sensor domain (PAS domain)"/>
    <property type="match status" value="1"/>
</dbReference>
<evidence type="ECO:0000259" key="18">
    <source>
        <dbReference type="PROSITE" id="PS50885"/>
    </source>
</evidence>
<keyword evidence="9" id="KW-0547">Nucleotide-binding</keyword>
<keyword evidence="10" id="KW-0418">Kinase</keyword>
<evidence type="ECO:0000256" key="2">
    <source>
        <dbReference type="ARBA" id="ARBA00004141"/>
    </source>
</evidence>
<keyword evidence="5" id="KW-1003">Cell membrane</keyword>
<reference evidence="19 20" key="1">
    <citation type="submission" date="2019-01" db="EMBL/GenBank/DDBJ databases">
        <title>Flavobacterium sp. nov.,isolated from freshwater.</title>
        <authorList>
            <person name="Zhang R."/>
            <person name="Du Z.-J."/>
        </authorList>
    </citation>
    <scope>NUCLEOTIDE SEQUENCE [LARGE SCALE GENOMIC DNA]</scope>
    <source>
        <strain evidence="19 20">1E403</strain>
    </source>
</reference>
<dbReference type="Gene3D" id="3.30.565.10">
    <property type="entry name" value="Histidine kinase-like ATPase, C-terminal domain"/>
    <property type="match status" value="1"/>
</dbReference>
<dbReference type="Proteomes" id="UP000287527">
    <property type="component" value="Unassembled WGS sequence"/>
</dbReference>
<dbReference type="Gene3D" id="1.10.287.130">
    <property type="match status" value="1"/>
</dbReference>
<evidence type="ECO:0000256" key="3">
    <source>
        <dbReference type="ARBA" id="ARBA00004236"/>
    </source>
</evidence>
<protein>
    <recommendedName>
        <fullName evidence="4">histidine kinase</fullName>
        <ecNumber evidence="4">2.7.13.3</ecNumber>
    </recommendedName>
</protein>
<keyword evidence="20" id="KW-1185">Reference proteome</keyword>
<dbReference type="GO" id="GO:0005524">
    <property type="term" value="F:ATP binding"/>
    <property type="evidence" value="ECO:0007669"/>
    <property type="project" value="UniProtKB-KW"/>
</dbReference>
<dbReference type="SMART" id="SM00304">
    <property type="entry name" value="HAMP"/>
    <property type="match status" value="1"/>
</dbReference>
<dbReference type="PANTHER" id="PTHR42878">
    <property type="entry name" value="TWO-COMPONENT HISTIDINE KINASE"/>
    <property type="match status" value="1"/>
</dbReference>
<dbReference type="GO" id="GO:0000155">
    <property type="term" value="F:phosphorelay sensor kinase activity"/>
    <property type="evidence" value="ECO:0007669"/>
    <property type="project" value="InterPro"/>
</dbReference>
<evidence type="ECO:0000256" key="9">
    <source>
        <dbReference type="ARBA" id="ARBA00022741"/>
    </source>
</evidence>
<dbReference type="CDD" id="cd06225">
    <property type="entry name" value="HAMP"/>
    <property type="match status" value="1"/>
</dbReference>
<dbReference type="InterPro" id="IPR035965">
    <property type="entry name" value="PAS-like_dom_sf"/>
</dbReference>
<dbReference type="PRINTS" id="PR00344">
    <property type="entry name" value="BCTRLSENSOR"/>
</dbReference>
<dbReference type="InterPro" id="IPR003661">
    <property type="entry name" value="HisK_dim/P_dom"/>
</dbReference>
<comment type="caution">
    <text evidence="19">The sequence shown here is derived from an EMBL/GenBank/DDBJ whole genome shotgun (WGS) entry which is preliminary data.</text>
</comment>
<keyword evidence="6" id="KW-0597">Phosphoprotein</keyword>
<keyword evidence="7" id="KW-0808">Transferase</keyword>
<keyword evidence="14 15" id="KW-0472">Membrane</keyword>
<evidence type="ECO:0000256" key="13">
    <source>
        <dbReference type="ARBA" id="ARBA00023012"/>
    </source>
</evidence>
<evidence type="ECO:0000256" key="8">
    <source>
        <dbReference type="ARBA" id="ARBA00022692"/>
    </source>
</evidence>
<dbReference type="PROSITE" id="PS50885">
    <property type="entry name" value="HAMP"/>
    <property type="match status" value="1"/>
</dbReference>
<dbReference type="InterPro" id="IPR050351">
    <property type="entry name" value="BphY/WalK/GraS-like"/>
</dbReference>
<dbReference type="InterPro" id="IPR005467">
    <property type="entry name" value="His_kinase_dom"/>
</dbReference>
<dbReference type="SMART" id="SM00091">
    <property type="entry name" value="PAS"/>
    <property type="match status" value="1"/>
</dbReference>
<evidence type="ECO:0000313" key="20">
    <source>
        <dbReference type="Proteomes" id="UP000287527"/>
    </source>
</evidence>
<evidence type="ECO:0000256" key="4">
    <source>
        <dbReference type="ARBA" id="ARBA00012438"/>
    </source>
</evidence>
<dbReference type="EC" id="2.7.13.3" evidence="4"/>
<dbReference type="Gene3D" id="6.10.340.10">
    <property type="match status" value="1"/>
</dbReference>
<dbReference type="InterPro" id="IPR013767">
    <property type="entry name" value="PAS_fold"/>
</dbReference>
<dbReference type="Pfam" id="PF00672">
    <property type="entry name" value="HAMP"/>
    <property type="match status" value="1"/>
</dbReference>
<dbReference type="Pfam" id="PF00512">
    <property type="entry name" value="HisKA"/>
    <property type="match status" value="1"/>
</dbReference>
<evidence type="ECO:0000256" key="14">
    <source>
        <dbReference type="ARBA" id="ARBA00023136"/>
    </source>
</evidence>
<dbReference type="SMART" id="SM00387">
    <property type="entry name" value="HATPase_c"/>
    <property type="match status" value="1"/>
</dbReference>
<dbReference type="PROSITE" id="PS50109">
    <property type="entry name" value="HIS_KIN"/>
    <property type="match status" value="1"/>
</dbReference>
<feature type="domain" description="PAS" evidence="17">
    <location>
        <begin position="227"/>
        <end position="272"/>
    </location>
</feature>
<feature type="domain" description="Histidine kinase" evidence="16">
    <location>
        <begin position="360"/>
        <end position="576"/>
    </location>
</feature>
<evidence type="ECO:0000256" key="12">
    <source>
        <dbReference type="ARBA" id="ARBA00022989"/>
    </source>
</evidence>
<dbReference type="CDD" id="cd00082">
    <property type="entry name" value="HisKA"/>
    <property type="match status" value="1"/>
</dbReference>
<dbReference type="SUPFAM" id="SSF55874">
    <property type="entry name" value="ATPase domain of HSP90 chaperone/DNA topoisomerase II/histidine kinase"/>
    <property type="match status" value="1"/>
</dbReference>
<evidence type="ECO:0000259" key="16">
    <source>
        <dbReference type="PROSITE" id="PS50109"/>
    </source>
</evidence>
<evidence type="ECO:0000256" key="7">
    <source>
        <dbReference type="ARBA" id="ARBA00022679"/>
    </source>
</evidence>
<dbReference type="EMBL" id="SBII01000019">
    <property type="protein sequence ID" value="RWW91693.1"/>
    <property type="molecule type" value="Genomic_DNA"/>
</dbReference>
<evidence type="ECO:0000259" key="17">
    <source>
        <dbReference type="PROSITE" id="PS50112"/>
    </source>
</evidence>
<dbReference type="CDD" id="cd00130">
    <property type="entry name" value="PAS"/>
    <property type="match status" value="1"/>
</dbReference>
<proteinExistence type="predicted"/>
<dbReference type="InterPro" id="IPR004358">
    <property type="entry name" value="Sig_transdc_His_kin-like_C"/>
</dbReference>
<dbReference type="GO" id="GO:0007234">
    <property type="term" value="P:osmosensory signaling via phosphorelay pathway"/>
    <property type="evidence" value="ECO:0007669"/>
    <property type="project" value="TreeGrafter"/>
</dbReference>
<gene>
    <name evidence="19" type="ORF">EPI11_18580</name>
</gene>
<dbReference type="SUPFAM" id="SSF158472">
    <property type="entry name" value="HAMP domain-like"/>
    <property type="match status" value="1"/>
</dbReference>